<feature type="binding site" evidence="1">
    <location>
        <position position="58"/>
    </location>
    <ligand>
        <name>substrate</name>
    </ligand>
</feature>
<dbReference type="Pfam" id="PF00300">
    <property type="entry name" value="His_Phos_1"/>
    <property type="match status" value="1"/>
</dbReference>
<dbReference type="SUPFAM" id="SSF53254">
    <property type="entry name" value="Phosphoglycerate mutase-like"/>
    <property type="match status" value="1"/>
</dbReference>
<dbReference type="EMBL" id="FQZT01000004">
    <property type="protein sequence ID" value="SHJ09769.1"/>
    <property type="molecule type" value="Genomic_DNA"/>
</dbReference>
<dbReference type="AlphaFoldDB" id="A0A1M6GIK9"/>
<dbReference type="InterPro" id="IPR013078">
    <property type="entry name" value="His_Pase_superF_clade-1"/>
</dbReference>
<dbReference type="OrthoDB" id="9781415at2"/>
<evidence type="ECO:0000313" key="3">
    <source>
        <dbReference type="Proteomes" id="UP000184171"/>
    </source>
</evidence>
<proteinExistence type="predicted"/>
<dbReference type="Gene3D" id="3.40.50.1240">
    <property type="entry name" value="Phosphoglycerate mutase-like"/>
    <property type="match status" value="1"/>
</dbReference>
<sequence length="164" mass="18564">MKKLTLIRHAKSDWHSSANTDFDRPLNERGKKAASLMGKRLAERGCAPELIISSPARRARQTAKRIAKQIGYAAGDIVFREQIYDAELATLLELIQQLDDRYDDIILIGHNPGFSELGEWFTDDAPEWLPTCGILELELACDLWAVTTEGCAQLVRYDYPKKPF</sequence>
<dbReference type="PANTHER" id="PTHR47623:SF1">
    <property type="entry name" value="OS09G0287300 PROTEIN"/>
    <property type="match status" value="1"/>
</dbReference>
<accession>A0A1M6GIK9</accession>
<gene>
    <name evidence="2" type="ORF">SAMN02745165_01563</name>
</gene>
<dbReference type="InterPro" id="IPR029033">
    <property type="entry name" value="His_PPase_superfam"/>
</dbReference>
<reference evidence="2 3" key="1">
    <citation type="submission" date="2016-11" db="EMBL/GenBank/DDBJ databases">
        <authorList>
            <person name="Jaros S."/>
            <person name="Januszkiewicz K."/>
            <person name="Wedrychowicz H."/>
        </authorList>
    </citation>
    <scope>NUCLEOTIDE SEQUENCE [LARGE SCALE GENOMIC DNA]</scope>
    <source>
        <strain evidence="2 3">DSM 5091</strain>
    </source>
</reference>
<keyword evidence="3" id="KW-1185">Reference proteome</keyword>
<dbReference type="RefSeq" id="WP_072907540.1">
    <property type="nucleotide sequence ID" value="NZ_FQZT01000004.1"/>
</dbReference>
<dbReference type="SMART" id="SM00855">
    <property type="entry name" value="PGAM"/>
    <property type="match status" value="1"/>
</dbReference>
<evidence type="ECO:0000256" key="1">
    <source>
        <dbReference type="PIRSR" id="PIRSR613078-2"/>
    </source>
</evidence>
<dbReference type="STRING" id="1122189.SAMN02745165_01563"/>
<dbReference type="PANTHER" id="PTHR47623">
    <property type="entry name" value="OS09G0287300 PROTEIN"/>
    <property type="match status" value="1"/>
</dbReference>
<organism evidence="2 3">
    <name type="scientific">Malonomonas rubra DSM 5091</name>
    <dbReference type="NCBI Taxonomy" id="1122189"/>
    <lineage>
        <taxon>Bacteria</taxon>
        <taxon>Pseudomonadati</taxon>
        <taxon>Thermodesulfobacteriota</taxon>
        <taxon>Desulfuromonadia</taxon>
        <taxon>Desulfuromonadales</taxon>
        <taxon>Geopsychrobacteraceae</taxon>
        <taxon>Malonomonas</taxon>
    </lineage>
</organism>
<protein>
    <submittedName>
        <fullName evidence="2">Phosphohistidine phosphatase</fullName>
    </submittedName>
</protein>
<evidence type="ECO:0000313" key="2">
    <source>
        <dbReference type="EMBL" id="SHJ09769.1"/>
    </source>
</evidence>
<dbReference type="CDD" id="cd07067">
    <property type="entry name" value="HP_PGM_like"/>
    <property type="match status" value="1"/>
</dbReference>
<dbReference type="Proteomes" id="UP000184171">
    <property type="component" value="Unassembled WGS sequence"/>
</dbReference>
<name>A0A1M6GIK9_MALRU</name>